<evidence type="ECO:0000313" key="1">
    <source>
        <dbReference type="EMBL" id="KAL2861939.1"/>
    </source>
</evidence>
<dbReference type="Proteomes" id="UP001610444">
    <property type="component" value="Unassembled WGS sequence"/>
</dbReference>
<gene>
    <name evidence="1" type="ORF">BJX68DRAFT_13800</name>
</gene>
<proteinExistence type="predicted"/>
<name>A0ABR4LBN0_9EURO</name>
<organism evidence="1 2">
    <name type="scientific">Aspergillus pseudodeflectus</name>
    <dbReference type="NCBI Taxonomy" id="176178"/>
    <lineage>
        <taxon>Eukaryota</taxon>
        <taxon>Fungi</taxon>
        <taxon>Dikarya</taxon>
        <taxon>Ascomycota</taxon>
        <taxon>Pezizomycotina</taxon>
        <taxon>Eurotiomycetes</taxon>
        <taxon>Eurotiomycetidae</taxon>
        <taxon>Eurotiales</taxon>
        <taxon>Aspergillaceae</taxon>
        <taxon>Aspergillus</taxon>
        <taxon>Aspergillus subgen. Nidulantes</taxon>
    </lineage>
</organism>
<protein>
    <submittedName>
        <fullName evidence="1">Uncharacterized protein</fullName>
    </submittedName>
</protein>
<evidence type="ECO:0000313" key="2">
    <source>
        <dbReference type="Proteomes" id="UP001610444"/>
    </source>
</evidence>
<dbReference type="EMBL" id="JBFXLR010000001">
    <property type="protein sequence ID" value="KAL2861939.1"/>
    <property type="molecule type" value="Genomic_DNA"/>
</dbReference>
<dbReference type="RefSeq" id="XP_070906029.1">
    <property type="nucleotide sequence ID" value="XM_071036416.1"/>
</dbReference>
<comment type="caution">
    <text evidence="1">The sequence shown here is derived from an EMBL/GenBank/DDBJ whole genome shotgun (WGS) entry which is preliminary data.</text>
</comment>
<reference evidence="1 2" key="1">
    <citation type="submission" date="2024-07" db="EMBL/GenBank/DDBJ databases">
        <title>Section-level genome sequencing and comparative genomics of Aspergillus sections Usti and Cavernicolus.</title>
        <authorList>
            <consortium name="Lawrence Berkeley National Laboratory"/>
            <person name="Nybo J.L."/>
            <person name="Vesth T.C."/>
            <person name="Theobald S."/>
            <person name="Frisvad J.C."/>
            <person name="Larsen T.O."/>
            <person name="Kjaerboelling I."/>
            <person name="Rothschild-Mancinelli K."/>
            <person name="Lyhne E.K."/>
            <person name="Kogle M.E."/>
            <person name="Barry K."/>
            <person name="Clum A."/>
            <person name="Na H."/>
            <person name="Ledsgaard L."/>
            <person name="Lin J."/>
            <person name="Lipzen A."/>
            <person name="Kuo A."/>
            <person name="Riley R."/>
            <person name="Mondo S."/>
            <person name="LaButti K."/>
            <person name="Haridas S."/>
            <person name="Pangalinan J."/>
            <person name="Salamov A.A."/>
            <person name="Simmons B.A."/>
            <person name="Magnuson J.K."/>
            <person name="Chen J."/>
            <person name="Drula E."/>
            <person name="Henrissat B."/>
            <person name="Wiebenga A."/>
            <person name="Lubbers R.J."/>
            <person name="Gomes A.C."/>
            <person name="Macurrencykelacurrency M.R."/>
            <person name="Stajich J."/>
            <person name="Grigoriev I.V."/>
            <person name="Mortensen U.H."/>
            <person name="De vries R.P."/>
            <person name="Baker S.E."/>
            <person name="Andersen M.R."/>
        </authorList>
    </citation>
    <scope>NUCLEOTIDE SEQUENCE [LARGE SCALE GENOMIC DNA]</scope>
    <source>
        <strain evidence="1 2">CBS 756.74</strain>
    </source>
</reference>
<keyword evidence="2" id="KW-1185">Reference proteome</keyword>
<sequence length="441" mass="49854">MIRPSPRIAFSALRLPFRQRIPPTRRVQTLTPGTRPVGPFTVTVQGPHVDSEDAPEHTEPLLSQLKGIPKDTTILTIGEDPPSDTEWGILGKHFTSVRDLTIDTGFNENLNDRLMPVHWPLEKLQISGPCGEVTKSPHILQGRVAHLILYFASELRFEGPTSDELSLAYHEAIERGEKKKEYIGDSGIQLIMMSSLALEWLANKYPEGEHDASQFRLEPENQPIEGEEIRTRTLEIIENDAIDTFQRMSLALPHVVQNLTSLTLRSTSNPPDPRWLHEAFFGGVLKEMTNLETLHLTVGDIFQKETSLPALFTWLPPNVTTLHFRGPASLVRSKRWEEWVAAFESTDFLPKLQRLAFVLDLHYKEGEYSKELEDAPEDLLLEARAACDRICDAARRRGVKVEPFEDKWAGNHVCLRPVDARWSSLSPSATQQTDHISSSDL</sequence>
<dbReference type="GeneID" id="98151580"/>
<accession>A0ABR4LBN0</accession>